<evidence type="ECO:0000313" key="2">
    <source>
        <dbReference type="EMBL" id="MBY0095735.1"/>
    </source>
</evidence>
<feature type="transmembrane region" description="Helical" evidence="1">
    <location>
        <begin position="41"/>
        <end position="64"/>
    </location>
</feature>
<reference evidence="2 3" key="1">
    <citation type="submission" date="2020-07" db="EMBL/GenBank/DDBJ databases">
        <title>Fungal Genomes of the International Space Station.</title>
        <authorList>
            <person name="Seuylemezian A."/>
            <person name="Singh N.K."/>
            <person name="Wood J."/>
            <person name="Venkateswaran K."/>
        </authorList>
    </citation>
    <scope>NUCLEOTIDE SEQUENCE [LARGE SCALE GENOMIC DNA]</scope>
    <source>
        <strain evidence="2 3">PL-B2</strain>
    </source>
</reference>
<proteinExistence type="predicted"/>
<dbReference type="RefSeq" id="WP_221870982.1">
    <property type="nucleotide sequence ID" value="NZ_JACWFH010000006.1"/>
</dbReference>
<gene>
    <name evidence="2" type="ORF">H0185_02735</name>
</gene>
<organism evidence="2 3">
    <name type="scientific">Mesobacillus maritimus</name>
    <dbReference type="NCBI Taxonomy" id="1643336"/>
    <lineage>
        <taxon>Bacteria</taxon>
        <taxon>Bacillati</taxon>
        <taxon>Bacillota</taxon>
        <taxon>Bacilli</taxon>
        <taxon>Bacillales</taxon>
        <taxon>Bacillaceae</taxon>
        <taxon>Mesobacillus</taxon>
    </lineage>
</organism>
<protein>
    <submittedName>
        <fullName evidence="2">Uncharacterized protein</fullName>
    </submittedName>
</protein>
<evidence type="ECO:0000313" key="3">
    <source>
        <dbReference type="Proteomes" id="UP000769780"/>
    </source>
</evidence>
<evidence type="ECO:0000256" key="1">
    <source>
        <dbReference type="SAM" id="Phobius"/>
    </source>
</evidence>
<keyword evidence="1" id="KW-0472">Membrane</keyword>
<comment type="caution">
    <text evidence="2">The sequence shown here is derived from an EMBL/GenBank/DDBJ whole genome shotgun (WGS) entry which is preliminary data.</text>
</comment>
<sequence length="69" mass="7230">MSEKKEEKKPNLGNYLAYGMTFGALAGALLSAVAMMMDFSFLQIAGPGIGLSIGIIIGALVYALETKDS</sequence>
<keyword evidence="1" id="KW-0812">Transmembrane</keyword>
<keyword evidence="3" id="KW-1185">Reference proteome</keyword>
<name>A0ABS7K0S8_9BACI</name>
<feature type="transmembrane region" description="Helical" evidence="1">
    <location>
        <begin position="12"/>
        <end position="35"/>
    </location>
</feature>
<dbReference type="EMBL" id="JACWFH010000006">
    <property type="protein sequence ID" value="MBY0095735.1"/>
    <property type="molecule type" value="Genomic_DNA"/>
</dbReference>
<accession>A0ABS7K0S8</accession>
<keyword evidence="1" id="KW-1133">Transmembrane helix</keyword>
<dbReference type="Proteomes" id="UP000769780">
    <property type="component" value="Unassembled WGS sequence"/>
</dbReference>